<evidence type="ECO:0000259" key="1">
    <source>
        <dbReference type="Pfam" id="PF18545"/>
    </source>
</evidence>
<sequence>MNEFVTARRTEVANATYDPDDPDTLTFAVAKALARAKDTEPLQLQPPIGNVIDLGFAEAVLSSNATPEATPMRYVGFTYDEYEVVVFSTGEVNVYELPQQR</sequence>
<proteinExistence type="predicted"/>
<gene>
    <name evidence="2" type="ORF">AUR64_18175</name>
</gene>
<dbReference type="Pfam" id="PF18545">
    <property type="entry name" value="HalOD1"/>
    <property type="match status" value="1"/>
</dbReference>
<evidence type="ECO:0000313" key="2">
    <source>
        <dbReference type="EMBL" id="KTG08596.1"/>
    </source>
</evidence>
<dbReference type="Proteomes" id="UP000054387">
    <property type="component" value="Unassembled WGS sequence"/>
</dbReference>
<dbReference type="AlphaFoldDB" id="A0A0W1R5K0"/>
<keyword evidence="3" id="KW-1185">Reference proteome</keyword>
<dbReference type="STRING" id="1514971.AUR64_18175"/>
<dbReference type="InterPro" id="IPR040624">
    <property type="entry name" value="HalOD1"/>
</dbReference>
<accession>A0A0W1R5K0</accession>
<dbReference type="EMBL" id="LOPU01000030">
    <property type="protein sequence ID" value="KTG08596.1"/>
    <property type="molecule type" value="Genomic_DNA"/>
</dbReference>
<reference evidence="2 3" key="1">
    <citation type="submission" date="2015-12" db="EMBL/GenBank/DDBJ databases">
        <title>Haloprofundus marisrubri gen. nov., sp. nov., an extremely halophilic archaeon isolated from the Discovery deep brine-seawater interface in the Red Sea.</title>
        <authorList>
            <person name="Zhang G."/>
            <person name="Stingl U."/>
            <person name="Rashid M."/>
        </authorList>
    </citation>
    <scope>NUCLEOTIDE SEQUENCE [LARGE SCALE GENOMIC DNA]</scope>
    <source>
        <strain evidence="2 3">SB9</strain>
    </source>
</reference>
<dbReference type="OrthoDB" id="374337at2157"/>
<feature type="domain" description="Halobacterial output" evidence="1">
    <location>
        <begin position="23"/>
        <end position="95"/>
    </location>
</feature>
<protein>
    <recommendedName>
        <fullName evidence="1">Halobacterial output domain-containing protein</fullName>
    </recommendedName>
</protein>
<organism evidence="2 3">
    <name type="scientific">Haloprofundus marisrubri</name>
    <dbReference type="NCBI Taxonomy" id="1514971"/>
    <lineage>
        <taxon>Archaea</taxon>
        <taxon>Methanobacteriati</taxon>
        <taxon>Methanobacteriota</taxon>
        <taxon>Stenosarchaea group</taxon>
        <taxon>Halobacteria</taxon>
        <taxon>Halobacteriales</taxon>
        <taxon>Haloferacaceae</taxon>
        <taxon>Haloprofundus</taxon>
    </lineage>
</organism>
<name>A0A0W1R5K0_9EURY</name>
<dbReference type="RefSeq" id="WP_058582880.1">
    <property type="nucleotide sequence ID" value="NZ_LOPU01000030.1"/>
</dbReference>
<comment type="caution">
    <text evidence="2">The sequence shown here is derived from an EMBL/GenBank/DDBJ whole genome shotgun (WGS) entry which is preliminary data.</text>
</comment>
<evidence type="ECO:0000313" key="3">
    <source>
        <dbReference type="Proteomes" id="UP000054387"/>
    </source>
</evidence>